<gene>
    <name evidence="1" type="ORF">Airi02_092700</name>
</gene>
<dbReference type="Proteomes" id="UP001165074">
    <property type="component" value="Unassembled WGS sequence"/>
</dbReference>
<dbReference type="EMBL" id="BSTK01000019">
    <property type="protein sequence ID" value="GLY91341.1"/>
    <property type="molecule type" value="Genomic_DNA"/>
</dbReference>
<proteinExistence type="predicted"/>
<sequence>MDAAVIERSTAAMPRVTEGRVWVEIEIDGDKRAGQESCAAGLQICRLSLPRFESWTRHHLIKEPPPAETRVGASPFHDPLFPLDHPRYWHANGTRHAVLGALSAALCRSNLRRRP</sequence>
<evidence type="ECO:0000313" key="1">
    <source>
        <dbReference type="EMBL" id="GLY91341.1"/>
    </source>
</evidence>
<evidence type="ECO:0000313" key="2">
    <source>
        <dbReference type="Proteomes" id="UP001165074"/>
    </source>
</evidence>
<name>A0A9W6W6R2_9ACTN</name>
<comment type="caution">
    <text evidence="1">The sequence shown here is derived from an EMBL/GenBank/DDBJ whole genome shotgun (WGS) entry which is preliminary data.</text>
</comment>
<accession>A0A9W6W6R2</accession>
<protein>
    <submittedName>
        <fullName evidence="1">Uncharacterized protein</fullName>
    </submittedName>
</protein>
<organism evidence="1 2">
    <name type="scientific">Actinoallomurus iriomotensis</name>
    <dbReference type="NCBI Taxonomy" id="478107"/>
    <lineage>
        <taxon>Bacteria</taxon>
        <taxon>Bacillati</taxon>
        <taxon>Actinomycetota</taxon>
        <taxon>Actinomycetes</taxon>
        <taxon>Streptosporangiales</taxon>
        <taxon>Thermomonosporaceae</taxon>
        <taxon>Actinoallomurus</taxon>
    </lineage>
</organism>
<reference evidence="1" key="1">
    <citation type="submission" date="2023-03" db="EMBL/GenBank/DDBJ databases">
        <title>Actinoallomurus iriomotensis NBRC 103684.</title>
        <authorList>
            <person name="Ichikawa N."/>
            <person name="Sato H."/>
            <person name="Tonouchi N."/>
        </authorList>
    </citation>
    <scope>NUCLEOTIDE SEQUENCE</scope>
    <source>
        <strain evidence="1">NBRC 103684</strain>
    </source>
</reference>
<keyword evidence="2" id="KW-1185">Reference proteome</keyword>
<dbReference type="AlphaFoldDB" id="A0A9W6W6R2"/>